<gene>
    <name evidence="8" type="ORF">D5039_18730</name>
</gene>
<dbReference type="PANTHER" id="PTHR43822:SF2">
    <property type="entry name" value="HOMOACONITASE, MITOCHONDRIAL"/>
    <property type="match status" value="1"/>
</dbReference>
<keyword evidence="2" id="KW-0479">Metal-binding</keyword>
<keyword evidence="3" id="KW-0408">Iron</keyword>
<name>A0ABT3KXN3_9BURK</name>
<dbReference type="PANTHER" id="PTHR43822">
    <property type="entry name" value="HOMOACONITASE, MITOCHONDRIAL-RELATED"/>
    <property type="match status" value="1"/>
</dbReference>
<dbReference type="InterPro" id="IPR036008">
    <property type="entry name" value="Aconitase_4Fe-4S_dom"/>
</dbReference>
<organism evidence="8 9">
    <name type="scientific">Verminephrobacter aporrectodeae subsp. tuberculatae</name>
    <dbReference type="NCBI Taxonomy" id="1110392"/>
    <lineage>
        <taxon>Bacteria</taxon>
        <taxon>Pseudomonadati</taxon>
        <taxon>Pseudomonadota</taxon>
        <taxon>Betaproteobacteria</taxon>
        <taxon>Burkholderiales</taxon>
        <taxon>Comamonadaceae</taxon>
        <taxon>Verminephrobacter</taxon>
    </lineage>
</organism>
<evidence type="ECO:0000256" key="2">
    <source>
        <dbReference type="ARBA" id="ARBA00022723"/>
    </source>
</evidence>
<evidence type="ECO:0000259" key="7">
    <source>
        <dbReference type="Pfam" id="PF00694"/>
    </source>
</evidence>
<dbReference type="InterPro" id="IPR001030">
    <property type="entry name" value="Acoase/IPM_deHydtase_lsu_aba"/>
</dbReference>
<evidence type="ECO:0000256" key="3">
    <source>
        <dbReference type="ARBA" id="ARBA00023004"/>
    </source>
</evidence>
<evidence type="ECO:0000313" key="8">
    <source>
        <dbReference type="EMBL" id="MCW5323099.1"/>
    </source>
</evidence>
<dbReference type="RefSeq" id="WP_265259544.1">
    <property type="nucleotide sequence ID" value="NZ_QZCV01000005.1"/>
</dbReference>
<evidence type="ECO:0000313" key="9">
    <source>
        <dbReference type="Proteomes" id="UP001208935"/>
    </source>
</evidence>
<evidence type="ECO:0000256" key="5">
    <source>
        <dbReference type="ARBA" id="ARBA00023239"/>
    </source>
</evidence>
<comment type="subunit">
    <text evidence="1">Heterodimer of LeuC and LeuD.</text>
</comment>
<keyword evidence="4" id="KW-0411">Iron-sulfur</keyword>
<keyword evidence="9" id="KW-1185">Reference proteome</keyword>
<dbReference type="Gene3D" id="3.20.19.10">
    <property type="entry name" value="Aconitase, domain 4"/>
    <property type="match status" value="1"/>
</dbReference>
<dbReference type="InterPro" id="IPR000573">
    <property type="entry name" value="AconitaseA/IPMdHydase_ssu_swvl"/>
</dbReference>
<evidence type="ECO:0000256" key="1">
    <source>
        <dbReference type="ARBA" id="ARBA00011271"/>
    </source>
</evidence>
<dbReference type="PRINTS" id="PR00415">
    <property type="entry name" value="ACONITASE"/>
</dbReference>
<dbReference type="SUPFAM" id="SSF53732">
    <property type="entry name" value="Aconitase iron-sulfur domain"/>
    <property type="match status" value="1"/>
</dbReference>
<dbReference type="Pfam" id="PF00330">
    <property type="entry name" value="Aconitase"/>
    <property type="match status" value="1"/>
</dbReference>
<dbReference type="InterPro" id="IPR015931">
    <property type="entry name" value="Acnase/IPM_dHydase_lsu_aba_1/3"/>
</dbReference>
<proteinExistence type="predicted"/>
<sequence>MATPSSIPFNGRILFLCDDPQRIALQLTGVDFTPAQAGTLRDNVSTDEITPTTVMTVCDERLGDYPYVGLRIRDETPIGKGAIRRAGFAVVVGGKRYGKGSSRENSPMAELAAGVRLVIAESFERIYRQNAHNVGLLTSTDTGLIERIQAGEAIALHEFTEGHDDLSQRIIRAGGLLAFSRQHMPGPPARATPVATERPRSLAHKIIERHWVRAPWQAANAPPEVGDGIFLTVDWRFSHEYFTGMAAHLMHGTFGKPAPLHDPSTIVAFEDHLTYVTRSPVHQEMGLIDGVRDLRQGHCDFVDDYGVQGHGALPDGPGSEGICHAMMAERYVLPGQVALGTDSHTPHSGALGALCFGVGATDMANAWVTGLVRCNYPGVFRVELRGELRPGVHAKDVVLELLRAPCIAEGGGIGMVFEYTGPVTERMSVDERATLTNMVAELGGFTGIVAPDARTVAFLRERRGVDVTIEPWMRSDQGVVYERSISIDCTRIEPLFAAPGDPGNGVPYSRIGRRVPVDIAYAGSCTAGKRADFDTYLEVFAWGLAHGLRVPDRVSLFLQFGTQDVRRYCTEKNMLPVFQAVGAEMLMPGCGACANCGPGASTATGQVTVSAINRNFPGRSGPGKVWLASPSSVAASALAGELITFGELKKRAAGSAGTTSLHTI</sequence>
<feature type="domain" description="Aconitase A/isopropylmalate dehydratase small subunit swivel" evidence="7">
    <location>
        <begin position="90"/>
        <end position="138"/>
    </location>
</feature>
<feature type="domain" description="Aconitase/3-isopropylmalate dehydratase large subunit alpha/beta/alpha" evidence="6">
    <location>
        <begin position="315"/>
        <end position="640"/>
    </location>
</feature>
<evidence type="ECO:0000256" key="4">
    <source>
        <dbReference type="ARBA" id="ARBA00023014"/>
    </source>
</evidence>
<dbReference type="Proteomes" id="UP001208935">
    <property type="component" value="Unassembled WGS sequence"/>
</dbReference>
<dbReference type="Pfam" id="PF00694">
    <property type="entry name" value="Aconitase_C"/>
    <property type="match status" value="1"/>
</dbReference>
<dbReference type="Gene3D" id="3.30.499.10">
    <property type="entry name" value="Aconitase, domain 3"/>
    <property type="match status" value="2"/>
</dbReference>
<keyword evidence="5" id="KW-0456">Lyase</keyword>
<dbReference type="InterPro" id="IPR050067">
    <property type="entry name" value="IPM_dehydratase_rel_enz"/>
</dbReference>
<reference evidence="9" key="1">
    <citation type="submission" date="2023-07" db="EMBL/GenBank/DDBJ databases">
        <title>Verminephrobacter genomes.</title>
        <authorList>
            <person name="Lund M.B."/>
        </authorList>
    </citation>
    <scope>NUCLEOTIDE SEQUENCE [LARGE SCALE GENOMIC DNA]</scope>
    <source>
        <strain evidence="9">AtM5-05</strain>
    </source>
</reference>
<comment type="caution">
    <text evidence="8">The sequence shown here is derived from an EMBL/GenBank/DDBJ whole genome shotgun (WGS) entry which is preliminary data.</text>
</comment>
<protein>
    <submittedName>
        <fullName evidence="8">3-isopropylmalate dehydratase</fullName>
    </submittedName>
</protein>
<evidence type="ECO:0000259" key="6">
    <source>
        <dbReference type="Pfam" id="PF00330"/>
    </source>
</evidence>
<dbReference type="InterPro" id="IPR015928">
    <property type="entry name" value="Aconitase/3IPM_dehydase_swvl"/>
</dbReference>
<dbReference type="EMBL" id="QZCW01000003">
    <property type="protein sequence ID" value="MCW5323099.1"/>
    <property type="molecule type" value="Genomic_DNA"/>
</dbReference>
<dbReference type="SUPFAM" id="SSF52016">
    <property type="entry name" value="LeuD/IlvD-like"/>
    <property type="match status" value="1"/>
</dbReference>
<accession>A0ABT3KXN3</accession>